<evidence type="ECO:0000313" key="4">
    <source>
        <dbReference type="Proteomes" id="UP001190465"/>
    </source>
</evidence>
<proteinExistence type="predicted"/>
<organism evidence="3 4">
    <name type="scientific">[Mycobacterium] burgundiense</name>
    <dbReference type="NCBI Taxonomy" id="3064286"/>
    <lineage>
        <taxon>Bacteria</taxon>
        <taxon>Bacillati</taxon>
        <taxon>Actinomycetota</taxon>
        <taxon>Actinomycetes</taxon>
        <taxon>Mycobacteriales</taxon>
        <taxon>Mycobacteriaceae</taxon>
        <taxon>Mycolicibacterium</taxon>
    </lineage>
</organism>
<feature type="domain" description="Transposase IS110-like N-terminal" evidence="2">
    <location>
        <begin position="15"/>
        <end position="110"/>
    </location>
</feature>
<sequence>MTGMNHHRRRGRVVIGVDTHKHIHVAVALDDFGGVLGKEKFTADTAGYGQLIDWSMALGHLLTFAIEGTGSYGAGLTAAVRRRDIGVVEVMRTDRRDRRLRGKSDFLDARTQPVPCWPATPTPSPKPPTVWWR</sequence>
<protein>
    <submittedName>
        <fullName evidence="3">Transposase</fullName>
    </submittedName>
</protein>
<reference evidence="3 4" key="1">
    <citation type="submission" date="2023-08" db="EMBL/GenBank/DDBJ databases">
        <authorList>
            <person name="Folkvardsen B D."/>
            <person name="Norman A."/>
        </authorList>
    </citation>
    <scope>NUCLEOTIDE SEQUENCE [LARGE SCALE GENOMIC DNA]</scope>
    <source>
        <strain evidence="3 4">Mu0053</strain>
    </source>
</reference>
<gene>
    <name evidence="3" type="ORF">MU0053_005073</name>
</gene>
<accession>A0ABM9M7F7</accession>
<dbReference type="RefSeq" id="WP_308480321.1">
    <property type="nucleotide sequence ID" value="NZ_OY726397.1"/>
</dbReference>
<dbReference type="Pfam" id="PF01548">
    <property type="entry name" value="DEDD_Tnp_IS110"/>
    <property type="match status" value="1"/>
</dbReference>
<evidence type="ECO:0000313" key="3">
    <source>
        <dbReference type="EMBL" id="CAJ1511156.1"/>
    </source>
</evidence>
<dbReference type="EMBL" id="OY726397">
    <property type="protein sequence ID" value="CAJ1511156.1"/>
    <property type="molecule type" value="Genomic_DNA"/>
</dbReference>
<dbReference type="PANTHER" id="PTHR33055">
    <property type="entry name" value="TRANSPOSASE FOR INSERTION SEQUENCE ELEMENT IS1111A"/>
    <property type="match status" value="1"/>
</dbReference>
<dbReference type="PANTHER" id="PTHR33055:SF16">
    <property type="entry name" value="TRANSPOSASE FOR INSERTION SEQUENCE ELEMENT IS1547"/>
    <property type="match status" value="1"/>
</dbReference>
<dbReference type="InterPro" id="IPR047650">
    <property type="entry name" value="Transpos_IS110"/>
</dbReference>
<evidence type="ECO:0000256" key="1">
    <source>
        <dbReference type="SAM" id="MobiDB-lite"/>
    </source>
</evidence>
<feature type="compositionally biased region" description="Pro residues" evidence="1">
    <location>
        <begin position="115"/>
        <end position="133"/>
    </location>
</feature>
<keyword evidence="4" id="KW-1185">Reference proteome</keyword>
<dbReference type="Proteomes" id="UP001190465">
    <property type="component" value="Chromosome"/>
</dbReference>
<dbReference type="InterPro" id="IPR002525">
    <property type="entry name" value="Transp_IS110-like_N"/>
</dbReference>
<name>A0ABM9M7F7_9MYCO</name>
<feature type="region of interest" description="Disordered" evidence="1">
    <location>
        <begin position="111"/>
        <end position="133"/>
    </location>
</feature>
<evidence type="ECO:0000259" key="2">
    <source>
        <dbReference type="Pfam" id="PF01548"/>
    </source>
</evidence>